<protein>
    <recommendedName>
        <fullName evidence="2">Clathrin/coatomer adaptor adaptin-like N-terminal domain-containing protein</fullName>
    </recommendedName>
</protein>
<reference evidence="1" key="1">
    <citation type="submission" date="2014-09" db="EMBL/GenBank/DDBJ databases">
        <authorList>
            <person name="Magalhaes I.L.F."/>
            <person name="Oliveira U."/>
            <person name="Santos F.R."/>
            <person name="Vidigal T.H.D.A."/>
            <person name="Brescovit A.D."/>
            <person name="Santos A.J."/>
        </authorList>
    </citation>
    <scope>NUCLEOTIDE SEQUENCE</scope>
    <source>
        <tissue evidence="1">Shoot tissue taken approximately 20 cm above the soil surface</tissue>
    </source>
</reference>
<organism evidence="1">
    <name type="scientific">Arundo donax</name>
    <name type="common">Giant reed</name>
    <name type="synonym">Donax arundinaceus</name>
    <dbReference type="NCBI Taxonomy" id="35708"/>
    <lineage>
        <taxon>Eukaryota</taxon>
        <taxon>Viridiplantae</taxon>
        <taxon>Streptophyta</taxon>
        <taxon>Embryophyta</taxon>
        <taxon>Tracheophyta</taxon>
        <taxon>Spermatophyta</taxon>
        <taxon>Magnoliopsida</taxon>
        <taxon>Liliopsida</taxon>
        <taxon>Poales</taxon>
        <taxon>Poaceae</taxon>
        <taxon>PACMAD clade</taxon>
        <taxon>Arundinoideae</taxon>
        <taxon>Arundineae</taxon>
        <taxon>Arundo</taxon>
    </lineage>
</organism>
<evidence type="ECO:0008006" key="2">
    <source>
        <dbReference type="Google" id="ProtNLM"/>
    </source>
</evidence>
<dbReference type="EMBL" id="GBRH01222270">
    <property type="protein sequence ID" value="JAD75625.1"/>
    <property type="molecule type" value="Transcribed_RNA"/>
</dbReference>
<proteinExistence type="predicted"/>
<reference evidence="1" key="2">
    <citation type="journal article" date="2015" name="Data Brief">
        <title>Shoot transcriptome of the giant reed, Arundo donax.</title>
        <authorList>
            <person name="Barrero R.A."/>
            <person name="Guerrero F.D."/>
            <person name="Moolhuijzen P."/>
            <person name="Goolsby J.A."/>
            <person name="Tidwell J."/>
            <person name="Bellgard S.E."/>
            <person name="Bellgard M.I."/>
        </authorList>
    </citation>
    <scope>NUCLEOTIDE SEQUENCE</scope>
    <source>
        <tissue evidence="1">Shoot tissue taken approximately 20 cm above the soil surface</tissue>
    </source>
</reference>
<dbReference type="AlphaFoldDB" id="A0A0A9CQI6"/>
<accession>A0A0A9CQI6</accession>
<sequence length="165" mass="18258">MASLMLASAELLFTSPSRVPDKDLECIMSVICSLVTKAGSEDEALQITDLICSKLTQQPDDKPALRLKVLFSLYNLLPSAYGKAFVYKKALELATAGKAAEYIIPSFKNIDSFVSDWGVGNLEQRELFLAVTKILKDQKGCVVLLFTTLKFTPFIYEAEFCIDSI</sequence>
<name>A0A0A9CQI6_ARUDO</name>
<evidence type="ECO:0000313" key="1">
    <source>
        <dbReference type="EMBL" id="JAD75625.1"/>
    </source>
</evidence>